<organism evidence="3">
    <name type="scientific">Sesamum radiatum</name>
    <name type="common">Black benniseed</name>
    <dbReference type="NCBI Taxonomy" id="300843"/>
    <lineage>
        <taxon>Eukaryota</taxon>
        <taxon>Viridiplantae</taxon>
        <taxon>Streptophyta</taxon>
        <taxon>Embryophyta</taxon>
        <taxon>Tracheophyta</taxon>
        <taxon>Spermatophyta</taxon>
        <taxon>Magnoliopsida</taxon>
        <taxon>eudicotyledons</taxon>
        <taxon>Gunneridae</taxon>
        <taxon>Pentapetalae</taxon>
        <taxon>asterids</taxon>
        <taxon>lamiids</taxon>
        <taxon>Lamiales</taxon>
        <taxon>Pedaliaceae</taxon>
        <taxon>Sesamum</taxon>
    </lineage>
</organism>
<sequence length="1110" mass="127215">MGKKRGANEEKTGDKIEHFPVEEDPPEMEYGGSSQAPSSQKTIMSEGMKALLEEAAERGARAAIRWMKGKENQRDDNLEALEVKTRPGDMEASVRSSKAPKSPGSPKKEEKTHQWEDLKREISDLRKCLEPRMAHPRRGNPFSEEILSVSLPSHVRIPQLACYGGERGDPRDHVDQFIAAMDLIDSNDALHCRIFRTTLVGRAQTWFSRLPSGSIRSFVQLVRGFIQHFASNQRYPKNSSHLFSIIQEDGEPLRSYIQRFANEILDIPDISPEFLSGIMAQGLRNGGLADSLIGDPAPNWDELLAQAEKFILIEESRKLRGPPRPRKDPIREIPKRNPEGVKDDPRRRVNPYTPLNMTRTQALLVVEKSEHLRWPPKMKENEYRQRSSKYCNFHQDRGNTTEECIHLKEELERLVQMGPFSKITRSTKQETPSHKRRREIRSEEYIEDFRKRPHPSSRIINVIEGGHYGGTTKSSRKRHLREITYQVFTNSAENHMGEREICPITFTPEDEEGITFPHEDAVVISATISNMEDSKGVWCDPWERYTPYILGRRTQTEDSHGPFLVVNTAHPNYNVILGRSTLNAFRAVISTSCIKIKFPMLFGMGEVRGDQIKARECRCHTLKQLEQQNKEPQGEKINPAEGTTCFQLENSNRKVKIGTNLSTSEKDELGKFLQENQEVFEWEEEKVTGIPEHVVQHELNVFANAKPTKQKKRSMGRERNLIIHQEVERLLKAGHIREVRYPDWIANVVLVPKPGGKWCMCVDFTDLNKACPKDPYPLPRIDQLVDSTTGCERLSMLDAYQGYNQIKLAKEDQEKTSFITKRGLYCYNVMPFGLKNARATYQRKSIKAQALADFIAECPQHEITTEEVWDLFVDGSVAEKRAGGGVVLKNSPGHELKFAIRFEEPLSNNETEYEALLCGLEIAKENEVRRIKIHCDSQLMVEQVSGGYEAKDDRMRKLVHRAQNLLSTFQNWELVQISRNLNNLADILARMGSRVEDVSDPQVTLIPKASRKNRDEVARIETRQTEFWMDAIRNYLEYNKLPTEILEAQGIKRLSARFFIEGGHLFKKSFTLPSLRCLTPEEAWKVMQEIHEGCCGNHVGGRSQAQKVMR</sequence>
<feature type="region of interest" description="Disordered" evidence="1">
    <location>
        <begin position="316"/>
        <end position="353"/>
    </location>
</feature>
<dbReference type="CDD" id="cd09279">
    <property type="entry name" value="RNase_HI_like"/>
    <property type="match status" value="1"/>
</dbReference>
<feature type="compositionally biased region" description="Basic and acidic residues" evidence="1">
    <location>
        <begin position="325"/>
        <end position="347"/>
    </location>
</feature>
<evidence type="ECO:0000256" key="1">
    <source>
        <dbReference type="SAM" id="MobiDB-lite"/>
    </source>
</evidence>
<feature type="region of interest" description="Disordered" evidence="1">
    <location>
        <begin position="1"/>
        <end position="45"/>
    </location>
</feature>
<comment type="caution">
    <text evidence="3">The sequence shown here is derived from an EMBL/GenBank/DDBJ whole genome shotgun (WGS) entry which is preliminary data.</text>
</comment>
<accession>A0AAW2PGZ8</accession>
<reference evidence="3" key="1">
    <citation type="submission" date="2020-06" db="EMBL/GenBank/DDBJ databases">
        <authorList>
            <person name="Li T."/>
            <person name="Hu X."/>
            <person name="Zhang T."/>
            <person name="Song X."/>
            <person name="Zhang H."/>
            <person name="Dai N."/>
            <person name="Sheng W."/>
            <person name="Hou X."/>
            <person name="Wei L."/>
        </authorList>
    </citation>
    <scope>NUCLEOTIDE SEQUENCE</scope>
    <source>
        <strain evidence="3">G02</strain>
        <tissue evidence="3">Leaf</tissue>
    </source>
</reference>
<feature type="compositionally biased region" description="Basic and acidic residues" evidence="1">
    <location>
        <begin position="68"/>
        <end position="89"/>
    </location>
</feature>
<dbReference type="Gene3D" id="3.30.420.10">
    <property type="entry name" value="Ribonuclease H-like superfamily/Ribonuclease H"/>
    <property type="match status" value="1"/>
</dbReference>
<gene>
    <name evidence="3" type="ORF">Sradi_3998600</name>
</gene>
<dbReference type="CDD" id="cd01647">
    <property type="entry name" value="RT_LTR"/>
    <property type="match status" value="1"/>
</dbReference>
<feature type="domain" description="RNase H type-1" evidence="2">
    <location>
        <begin position="865"/>
        <end position="994"/>
    </location>
</feature>
<dbReference type="Gene3D" id="3.10.10.10">
    <property type="entry name" value="HIV Type 1 Reverse Transcriptase, subunit A, domain 1"/>
    <property type="match status" value="1"/>
</dbReference>
<proteinExistence type="predicted"/>
<dbReference type="InterPro" id="IPR000477">
    <property type="entry name" value="RT_dom"/>
</dbReference>
<dbReference type="GO" id="GO:0003676">
    <property type="term" value="F:nucleic acid binding"/>
    <property type="evidence" value="ECO:0007669"/>
    <property type="project" value="InterPro"/>
</dbReference>
<dbReference type="InterPro" id="IPR005162">
    <property type="entry name" value="Retrotrans_gag_dom"/>
</dbReference>
<dbReference type="PANTHER" id="PTHR48475:SF2">
    <property type="entry name" value="RIBONUCLEASE H"/>
    <property type="match status" value="1"/>
</dbReference>
<feature type="region of interest" description="Disordered" evidence="1">
    <location>
        <begin position="66"/>
        <end position="117"/>
    </location>
</feature>
<dbReference type="Pfam" id="PF00078">
    <property type="entry name" value="RVT_1"/>
    <property type="match status" value="1"/>
</dbReference>
<feature type="compositionally biased region" description="Basic and acidic residues" evidence="1">
    <location>
        <begin position="106"/>
        <end position="117"/>
    </location>
</feature>
<dbReference type="Gene3D" id="3.30.70.270">
    <property type="match status" value="1"/>
</dbReference>
<dbReference type="Pfam" id="PF03732">
    <property type="entry name" value="Retrotrans_gag"/>
    <property type="match status" value="1"/>
</dbReference>
<dbReference type="SUPFAM" id="SSF56672">
    <property type="entry name" value="DNA/RNA polymerases"/>
    <property type="match status" value="1"/>
</dbReference>
<feature type="compositionally biased region" description="Low complexity" evidence="1">
    <location>
        <begin position="96"/>
        <end position="105"/>
    </location>
</feature>
<dbReference type="InterPro" id="IPR043502">
    <property type="entry name" value="DNA/RNA_pol_sf"/>
</dbReference>
<evidence type="ECO:0000313" key="3">
    <source>
        <dbReference type="EMBL" id="KAL0355517.1"/>
    </source>
</evidence>
<dbReference type="PROSITE" id="PS50879">
    <property type="entry name" value="RNASE_H_1"/>
    <property type="match status" value="1"/>
</dbReference>
<dbReference type="EMBL" id="JACGWJ010000017">
    <property type="protein sequence ID" value="KAL0355517.1"/>
    <property type="molecule type" value="Genomic_DNA"/>
</dbReference>
<evidence type="ECO:0000259" key="2">
    <source>
        <dbReference type="PROSITE" id="PS50879"/>
    </source>
</evidence>
<name>A0AAW2PGZ8_SESRA</name>
<protein>
    <submittedName>
        <fullName evidence="3">Transposon Ty3-G Gag-Pol polyprotein</fullName>
    </submittedName>
</protein>
<dbReference type="InterPro" id="IPR036397">
    <property type="entry name" value="RNaseH_sf"/>
</dbReference>
<dbReference type="GO" id="GO:0004523">
    <property type="term" value="F:RNA-DNA hybrid ribonuclease activity"/>
    <property type="evidence" value="ECO:0007669"/>
    <property type="project" value="InterPro"/>
</dbReference>
<dbReference type="InterPro" id="IPR043128">
    <property type="entry name" value="Rev_trsase/Diguanyl_cyclase"/>
</dbReference>
<feature type="compositionally biased region" description="Polar residues" evidence="1">
    <location>
        <begin position="32"/>
        <end position="43"/>
    </location>
</feature>
<reference evidence="3" key="2">
    <citation type="journal article" date="2024" name="Plant">
        <title>Genomic evolution and insights into agronomic trait innovations of Sesamum species.</title>
        <authorList>
            <person name="Miao H."/>
            <person name="Wang L."/>
            <person name="Qu L."/>
            <person name="Liu H."/>
            <person name="Sun Y."/>
            <person name="Le M."/>
            <person name="Wang Q."/>
            <person name="Wei S."/>
            <person name="Zheng Y."/>
            <person name="Lin W."/>
            <person name="Duan Y."/>
            <person name="Cao H."/>
            <person name="Xiong S."/>
            <person name="Wang X."/>
            <person name="Wei L."/>
            <person name="Li C."/>
            <person name="Ma Q."/>
            <person name="Ju M."/>
            <person name="Zhao R."/>
            <person name="Li G."/>
            <person name="Mu C."/>
            <person name="Tian Q."/>
            <person name="Mei H."/>
            <person name="Zhang T."/>
            <person name="Gao T."/>
            <person name="Zhang H."/>
        </authorList>
    </citation>
    <scope>NUCLEOTIDE SEQUENCE</scope>
    <source>
        <strain evidence="3">G02</strain>
    </source>
</reference>
<feature type="compositionally biased region" description="Basic and acidic residues" evidence="1">
    <location>
        <begin position="1"/>
        <end position="21"/>
    </location>
</feature>
<dbReference type="Pfam" id="PF13456">
    <property type="entry name" value="RVT_3"/>
    <property type="match status" value="1"/>
</dbReference>
<dbReference type="AlphaFoldDB" id="A0AAW2PGZ8"/>
<dbReference type="InterPro" id="IPR002156">
    <property type="entry name" value="RNaseH_domain"/>
</dbReference>
<dbReference type="PANTHER" id="PTHR48475">
    <property type="entry name" value="RIBONUCLEASE H"/>
    <property type="match status" value="1"/>
</dbReference>